<dbReference type="InterPro" id="IPR036058">
    <property type="entry name" value="Kazal_dom_sf"/>
</dbReference>
<reference evidence="1" key="1">
    <citation type="journal article" date="2021" name="Sci. Adv.">
        <title>The American lobster genome reveals insights on longevity, neural, and immune adaptations.</title>
        <authorList>
            <person name="Polinski J.M."/>
            <person name="Zimin A.V."/>
            <person name="Clark K.F."/>
            <person name="Kohn A.B."/>
            <person name="Sadowski N."/>
            <person name="Timp W."/>
            <person name="Ptitsyn A."/>
            <person name="Khanna P."/>
            <person name="Romanova D.Y."/>
            <person name="Williams P."/>
            <person name="Greenwood S.J."/>
            <person name="Moroz L.L."/>
            <person name="Walt D.R."/>
            <person name="Bodnar A.G."/>
        </authorList>
    </citation>
    <scope>NUCLEOTIDE SEQUENCE</scope>
    <source>
        <strain evidence="1">GMGI-L3</strain>
    </source>
</reference>
<proteinExistence type="predicted"/>
<comment type="caution">
    <text evidence="1">The sequence shown here is derived from an EMBL/GenBank/DDBJ whole genome shotgun (WGS) entry which is preliminary data.</text>
</comment>
<evidence type="ECO:0000313" key="1">
    <source>
        <dbReference type="EMBL" id="KAG7155305.1"/>
    </source>
</evidence>
<evidence type="ECO:0000313" key="2">
    <source>
        <dbReference type="Proteomes" id="UP000747542"/>
    </source>
</evidence>
<name>A0A8J5JGN5_HOMAM</name>
<dbReference type="EMBL" id="JAHLQT010042058">
    <property type="protein sequence ID" value="KAG7155305.1"/>
    <property type="molecule type" value="Genomic_DNA"/>
</dbReference>
<dbReference type="Proteomes" id="UP000747542">
    <property type="component" value="Unassembled WGS sequence"/>
</dbReference>
<dbReference type="Gene3D" id="3.30.60.30">
    <property type="match status" value="1"/>
</dbReference>
<organism evidence="1 2">
    <name type="scientific">Homarus americanus</name>
    <name type="common">American lobster</name>
    <dbReference type="NCBI Taxonomy" id="6706"/>
    <lineage>
        <taxon>Eukaryota</taxon>
        <taxon>Metazoa</taxon>
        <taxon>Ecdysozoa</taxon>
        <taxon>Arthropoda</taxon>
        <taxon>Crustacea</taxon>
        <taxon>Multicrustacea</taxon>
        <taxon>Malacostraca</taxon>
        <taxon>Eumalacostraca</taxon>
        <taxon>Eucarida</taxon>
        <taxon>Decapoda</taxon>
        <taxon>Pleocyemata</taxon>
        <taxon>Astacidea</taxon>
        <taxon>Nephropoidea</taxon>
        <taxon>Nephropidae</taxon>
        <taxon>Homarus</taxon>
    </lineage>
</organism>
<gene>
    <name evidence="1" type="ORF">Hamer_G024631</name>
</gene>
<dbReference type="SUPFAM" id="SSF100895">
    <property type="entry name" value="Kazal-type serine protease inhibitors"/>
    <property type="match status" value="1"/>
</dbReference>
<keyword evidence="2" id="KW-1185">Reference proteome</keyword>
<accession>A0A8J5JGN5</accession>
<sequence>MRPILMPSPTTGYVSCKCNRMVSTDDRYRNIENCAISRVFRPVCGSDGCKYINGDALICAQNQDRAQGKSEDLVVKEADDELCEDNDTTTGNTIITEADNGTTVLTTTADTTD</sequence>
<dbReference type="AlphaFoldDB" id="A0A8J5JGN5"/>
<protein>
    <submittedName>
        <fullName evidence="1">Uncharacterized protein</fullName>
    </submittedName>
</protein>